<accession>A0A1J1I3Z2</accession>
<name>A0A1J1I3Z2_9DIPT</name>
<evidence type="ECO:0000313" key="1">
    <source>
        <dbReference type="EMBL" id="CRK94316.1"/>
    </source>
</evidence>
<dbReference type="AlphaFoldDB" id="A0A1J1I3Z2"/>
<gene>
    <name evidence="1" type="ORF">CLUMA_CG007831</name>
</gene>
<keyword evidence="2" id="KW-1185">Reference proteome</keyword>
<dbReference type="EMBL" id="CVRI01000038">
    <property type="protein sequence ID" value="CRK94316.1"/>
    <property type="molecule type" value="Genomic_DNA"/>
</dbReference>
<proteinExistence type="predicted"/>
<evidence type="ECO:0000313" key="2">
    <source>
        <dbReference type="Proteomes" id="UP000183832"/>
    </source>
</evidence>
<protein>
    <submittedName>
        <fullName evidence="1">CLUMA_CG007831, isoform A</fullName>
    </submittedName>
</protein>
<organism evidence="1 2">
    <name type="scientific">Clunio marinus</name>
    <dbReference type="NCBI Taxonomy" id="568069"/>
    <lineage>
        <taxon>Eukaryota</taxon>
        <taxon>Metazoa</taxon>
        <taxon>Ecdysozoa</taxon>
        <taxon>Arthropoda</taxon>
        <taxon>Hexapoda</taxon>
        <taxon>Insecta</taxon>
        <taxon>Pterygota</taxon>
        <taxon>Neoptera</taxon>
        <taxon>Endopterygota</taxon>
        <taxon>Diptera</taxon>
        <taxon>Nematocera</taxon>
        <taxon>Chironomoidea</taxon>
        <taxon>Chironomidae</taxon>
        <taxon>Clunio</taxon>
    </lineage>
</organism>
<sequence length="106" mass="12582">MNLKVLHTRLKNMRSWKCGKSGKIEGIREFRLGLFYLSDRVEIKYLLCFKNLDLTLDFTKSKLLHHMEVGSYFNKNHKGLKEARNGTKPKIYFSGKIHRLKIELRL</sequence>
<dbReference type="Proteomes" id="UP000183832">
    <property type="component" value="Unassembled WGS sequence"/>
</dbReference>
<reference evidence="1 2" key="1">
    <citation type="submission" date="2015-04" db="EMBL/GenBank/DDBJ databases">
        <authorList>
            <person name="Syromyatnikov M.Y."/>
            <person name="Popov V.N."/>
        </authorList>
    </citation>
    <scope>NUCLEOTIDE SEQUENCE [LARGE SCALE GENOMIC DNA]</scope>
</reference>